<dbReference type="Pfam" id="PF13432">
    <property type="entry name" value="TPR_16"/>
    <property type="match status" value="1"/>
</dbReference>
<accession>A0A1Y0IP20</accession>
<dbReference type="SMART" id="SM00028">
    <property type="entry name" value="TPR"/>
    <property type="match status" value="4"/>
</dbReference>
<keyword evidence="9" id="KW-1185">Reference proteome</keyword>
<dbReference type="OrthoDB" id="290878at2"/>
<gene>
    <name evidence="8" type="ORF">CBW65_15895</name>
</gene>
<reference evidence="9" key="1">
    <citation type="submission" date="2017-05" db="EMBL/GenBank/DDBJ databases">
        <authorList>
            <person name="Sung H."/>
        </authorList>
    </citation>
    <scope>NUCLEOTIDE SEQUENCE [LARGE SCALE GENOMIC DNA]</scope>
    <source>
        <strain evidence="9">AR23208</strain>
    </source>
</reference>
<evidence type="ECO:0000313" key="9">
    <source>
        <dbReference type="Proteomes" id="UP000195437"/>
    </source>
</evidence>
<dbReference type="InterPro" id="IPR001387">
    <property type="entry name" value="Cro/C1-type_HTH"/>
</dbReference>
<protein>
    <recommendedName>
        <fullName evidence="7">HTH cro/C1-type domain-containing protein</fullName>
    </recommendedName>
</protein>
<keyword evidence="3" id="KW-0677">Repeat</keyword>
<dbReference type="GO" id="GO:0005737">
    <property type="term" value="C:cytoplasm"/>
    <property type="evidence" value="ECO:0007669"/>
    <property type="project" value="UniProtKB-SubCell"/>
</dbReference>
<name>A0A1Y0IP20_9BACL</name>
<dbReference type="InterPro" id="IPR019734">
    <property type="entry name" value="TPR_rpt"/>
</dbReference>
<dbReference type="InterPro" id="IPR010982">
    <property type="entry name" value="Lambda_DNA-bd_dom_sf"/>
</dbReference>
<dbReference type="PROSITE" id="PS50943">
    <property type="entry name" value="HTH_CROC1"/>
    <property type="match status" value="1"/>
</dbReference>
<dbReference type="CDD" id="cd00093">
    <property type="entry name" value="HTH_XRE"/>
    <property type="match status" value="1"/>
</dbReference>
<dbReference type="EMBL" id="CP021434">
    <property type="protein sequence ID" value="ARU62308.1"/>
    <property type="molecule type" value="Genomic_DNA"/>
</dbReference>
<dbReference type="SUPFAM" id="SSF47413">
    <property type="entry name" value="lambda repressor-like DNA-binding domains"/>
    <property type="match status" value="1"/>
</dbReference>
<evidence type="ECO:0000256" key="4">
    <source>
        <dbReference type="ARBA" id="ARBA00022803"/>
    </source>
</evidence>
<dbReference type="InterPro" id="IPR051476">
    <property type="entry name" value="Bac_ResReg_Asp_Phosphatase"/>
</dbReference>
<evidence type="ECO:0000256" key="2">
    <source>
        <dbReference type="ARBA" id="ARBA00022490"/>
    </source>
</evidence>
<feature type="repeat" description="TPR" evidence="6">
    <location>
        <begin position="193"/>
        <end position="226"/>
    </location>
</feature>
<comment type="subcellular location">
    <subcellularLocation>
        <location evidence="1">Cytoplasm</location>
    </subcellularLocation>
</comment>
<evidence type="ECO:0000256" key="1">
    <source>
        <dbReference type="ARBA" id="ARBA00004496"/>
    </source>
</evidence>
<dbReference type="Pfam" id="PF13424">
    <property type="entry name" value="TPR_12"/>
    <property type="match status" value="1"/>
</dbReference>
<dbReference type="Gene3D" id="1.10.260.40">
    <property type="entry name" value="lambda repressor-like DNA-binding domains"/>
    <property type="match status" value="1"/>
</dbReference>
<keyword evidence="4 6" id="KW-0802">TPR repeat</keyword>
<dbReference type="InterPro" id="IPR011990">
    <property type="entry name" value="TPR-like_helical_dom_sf"/>
</dbReference>
<dbReference type="Gene3D" id="1.25.40.10">
    <property type="entry name" value="Tetratricopeptide repeat domain"/>
    <property type="match status" value="3"/>
</dbReference>
<keyword evidence="2" id="KW-0963">Cytoplasm</keyword>
<dbReference type="AlphaFoldDB" id="A0A1Y0IP20"/>
<evidence type="ECO:0000313" key="8">
    <source>
        <dbReference type="EMBL" id="ARU62308.1"/>
    </source>
</evidence>
<dbReference type="PANTHER" id="PTHR46630:SF1">
    <property type="entry name" value="TETRATRICOPEPTIDE REPEAT PROTEIN 29"/>
    <property type="match status" value="1"/>
</dbReference>
<sequence length="430" mass="49685">MTGMESLGQRVREIRLKKGMTQIELANGLCTPSLISQIESDRARPSYKTLVALAVRLDVPLEHLLKEVNLDLEHFSKYKMALSFVRSKEYQIAIPLLNDLLEISLHRIPKEGLLLELALCHIELGNVQEAEEVLDQLYQLVNNGQNDRLAPVVLLQMGKVAALKSDFPIALFHTNRAWGELQRVEEIEADFHAKVLMQLAVLHEKVGKVAEAAKYYERALLLNQFNGEDRANTYLRLAIMYERQKKYEQAELYATKACVLLEEQANEEQRQAMQHHLIMLERGMSNWELSVQKLLTLVEQIERNGDNTRAGEVYADLGLICLENQELDEAWAYAEKARMRLSDDDSTMGKVYRVLSFVYFQRNDGTKGQYHLDCAMRIFEQHSMVAELEEITLHVCRYLSDKGDHRAAFERMERFHQYMMGQLERRGIVL</sequence>
<dbReference type="KEGG" id="tum:CBW65_15895"/>
<dbReference type="Pfam" id="PF01381">
    <property type="entry name" value="HTH_3"/>
    <property type="match status" value="1"/>
</dbReference>
<dbReference type="SMART" id="SM00530">
    <property type="entry name" value="HTH_XRE"/>
    <property type="match status" value="1"/>
</dbReference>
<comment type="similarity">
    <text evidence="5">Belongs to the Rap family.</text>
</comment>
<evidence type="ECO:0000259" key="7">
    <source>
        <dbReference type="PROSITE" id="PS50943"/>
    </source>
</evidence>
<dbReference type="PROSITE" id="PS50005">
    <property type="entry name" value="TPR"/>
    <property type="match status" value="1"/>
</dbReference>
<feature type="domain" description="HTH cro/C1-type" evidence="7">
    <location>
        <begin position="11"/>
        <end position="64"/>
    </location>
</feature>
<dbReference type="Proteomes" id="UP000195437">
    <property type="component" value="Chromosome"/>
</dbReference>
<organism evidence="8 9">
    <name type="scientific">Tumebacillus avium</name>
    <dbReference type="NCBI Taxonomy" id="1903704"/>
    <lineage>
        <taxon>Bacteria</taxon>
        <taxon>Bacillati</taxon>
        <taxon>Bacillota</taxon>
        <taxon>Bacilli</taxon>
        <taxon>Bacillales</taxon>
        <taxon>Alicyclobacillaceae</taxon>
        <taxon>Tumebacillus</taxon>
    </lineage>
</organism>
<dbReference type="PANTHER" id="PTHR46630">
    <property type="entry name" value="TETRATRICOPEPTIDE REPEAT PROTEIN 29"/>
    <property type="match status" value="1"/>
</dbReference>
<evidence type="ECO:0000256" key="6">
    <source>
        <dbReference type="PROSITE-ProRule" id="PRU00339"/>
    </source>
</evidence>
<evidence type="ECO:0000256" key="3">
    <source>
        <dbReference type="ARBA" id="ARBA00022737"/>
    </source>
</evidence>
<dbReference type="SUPFAM" id="SSF48452">
    <property type="entry name" value="TPR-like"/>
    <property type="match status" value="2"/>
</dbReference>
<dbReference type="GO" id="GO:0003677">
    <property type="term" value="F:DNA binding"/>
    <property type="evidence" value="ECO:0007669"/>
    <property type="project" value="InterPro"/>
</dbReference>
<proteinExistence type="inferred from homology"/>
<evidence type="ECO:0000256" key="5">
    <source>
        <dbReference type="ARBA" id="ARBA00038253"/>
    </source>
</evidence>